<evidence type="ECO:0000313" key="3">
    <source>
        <dbReference type="EMBL" id="QDU68525.1"/>
    </source>
</evidence>
<proteinExistence type="predicted"/>
<keyword evidence="4" id="KW-1185">Reference proteome</keyword>
<dbReference type="Proteomes" id="UP000316921">
    <property type="component" value="Chromosome"/>
</dbReference>
<dbReference type="KEGG" id="pbap:Pla133_36230"/>
<keyword evidence="2" id="KW-0472">Membrane</keyword>
<organism evidence="3 4">
    <name type="scientific">Engelhardtia mirabilis</name>
    <dbReference type="NCBI Taxonomy" id="2528011"/>
    <lineage>
        <taxon>Bacteria</taxon>
        <taxon>Pseudomonadati</taxon>
        <taxon>Planctomycetota</taxon>
        <taxon>Planctomycetia</taxon>
        <taxon>Planctomycetia incertae sedis</taxon>
        <taxon>Engelhardtia</taxon>
    </lineage>
</organism>
<evidence type="ECO:0000256" key="2">
    <source>
        <dbReference type="SAM" id="Phobius"/>
    </source>
</evidence>
<accession>A0A518BNH4</accession>
<gene>
    <name evidence="3" type="ORF">Pla133_36230</name>
</gene>
<name>A0A518BNH4_9BACT</name>
<feature type="region of interest" description="Disordered" evidence="1">
    <location>
        <begin position="183"/>
        <end position="205"/>
    </location>
</feature>
<keyword evidence="2" id="KW-1133">Transmembrane helix</keyword>
<keyword evidence="2" id="KW-0812">Transmembrane</keyword>
<evidence type="ECO:0000313" key="4">
    <source>
        <dbReference type="Proteomes" id="UP000316921"/>
    </source>
</evidence>
<dbReference type="RefSeq" id="WP_145067606.1">
    <property type="nucleotide sequence ID" value="NZ_CP036287.1"/>
</dbReference>
<sequence>MRRILRLLEIAVFVGCVVLVVGTLALFPLERSGALRDALQAELDAVLGEGAHIGSVRFHWSDPGLRLRDLTIASIPDENGGETIELIRLDEVRVQLGLFPPRVRRVAVLGGVVAAGPALGQRALALDASIGRNEADEDPGAERAAWFAEDLPQILVRDLEVLVALDPSAPARPLGRVELRVEPTAGGTPSVEGSITPRLGPPDSPGAPVRFVGGVDDRGELVISTAATAVPIATAALPDQLRAGAEALGAWIAAVDLEGSAHFEPGALIPARTELRARASGLRGEAVDSGHLPEGAQVDLQARLLAPSDGELLWARDLGCLSELRCEWRGAQILVRGALGADAPPGIAAMLQLDADQLPIGRGAQTQALSYLESAPYVAEEIERVFAALDPRGTLDLRAAMILDRRNDPDLPVEPRVVLVADPAGDAQLAYRGFEDQMGARHGFPIRASEIHGRAIHLHDPLRSPNDVTALIGLRANHPSGTVTADLGIVGSTPDTGPWPRVLLDLRVPRIDVPTDMVRGVEGLGLEFDLTEVFAPRAGTAIGRLQLDQPHERVPPVMAIDLEVQGAAATWDVFPAPLDQVDGSLHLRWSGETVVAQGTEEDERPLSRRAFGLGFAFEARAADGSSIDIAGALRDPELAQLESPLRYPPGQFAMLRTAAVSLRGVMAGGPVVDVARQKFPELAELLDQVVAEGAATVHLSHGIVDRSGPARTSIEVLPDGLRAAPQGLLIDELEGWVRVVAENPPPAAVAVASGDSIEGETAAADAAPRPMVYAGLDAQLIAVGPAAEALASAVPIALDLRPAAAGLHAAGLELDDRTLLDQLARSGGAAVAEALLAARARGPVDVNAAVRLGVEGETFGDPRAALHLRDDRFTIGGLEAKTLRGTLRTDGSRVDAPWIRGEVGGVAIELRDGLAGTAADLVRSDPGAAELLRYADPEGLAEYAFGGNLSFDDAELSPRILADYGWGEPVTDPVLRAPWERSIAPPAWQLRLDAERARFVAALPRDREPSVAVAGRFVPHDVRVGVGLPLTISSAELVVPHAVIEGGRMRALAELSEAYGRLGSWSLAGLSSTVSYVEGRLTLDGLQGGFAGGLVGSPDALAPEALPGGRAFSIELGEPHRFDLALGFTELDVRQLLESALAGGGADRGKLRGYLRLTGDPGDPMGLEGNGFVALEDARLWSIPVVREVFSQLGFENTGTFDWMRTRLALRDGELRMTDAVAHSPLLKLVGEGTLGLDGRLEHEFDINYSLFDGLGVIARVFYWFQSRVVRLKVRGEMTRPRVIVTNPIIDLFGLSARQPPRLPFPSMADVPERF</sequence>
<reference evidence="3 4" key="1">
    <citation type="submission" date="2019-02" db="EMBL/GenBank/DDBJ databases">
        <title>Deep-cultivation of Planctomycetes and their phenomic and genomic characterization uncovers novel biology.</title>
        <authorList>
            <person name="Wiegand S."/>
            <person name="Jogler M."/>
            <person name="Boedeker C."/>
            <person name="Pinto D."/>
            <person name="Vollmers J."/>
            <person name="Rivas-Marin E."/>
            <person name="Kohn T."/>
            <person name="Peeters S.H."/>
            <person name="Heuer A."/>
            <person name="Rast P."/>
            <person name="Oberbeckmann S."/>
            <person name="Bunk B."/>
            <person name="Jeske O."/>
            <person name="Meyerdierks A."/>
            <person name="Storesund J.E."/>
            <person name="Kallscheuer N."/>
            <person name="Luecker S."/>
            <person name="Lage O.M."/>
            <person name="Pohl T."/>
            <person name="Merkel B.J."/>
            <person name="Hornburger P."/>
            <person name="Mueller R.-W."/>
            <person name="Bruemmer F."/>
            <person name="Labrenz M."/>
            <person name="Spormann A.M."/>
            <person name="Op den Camp H."/>
            <person name="Overmann J."/>
            <person name="Amann R."/>
            <person name="Jetten M.S.M."/>
            <person name="Mascher T."/>
            <person name="Medema M.H."/>
            <person name="Devos D.P."/>
            <person name="Kaster A.-K."/>
            <person name="Ovreas L."/>
            <person name="Rohde M."/>
            <person name="Galperin M.Y."/>
            <person name="Jogler C."/>
        </authorList>
    </citation>
    <scope>NUCLEOTIDE SEQUENCE [LARGE SCALE GENOMIC DNA]</scope>
    <source>
        <strain evidence="3 4">Pla133</strain>
    </source>
</reference>
<evidence type="ECO:0000256" key="1">
    <source>
        <dbReference type="SAM" id="MobiDB-lite"/>
    </source>
</evidence>
<feature type="transmembrane region" description="Helical" evidence="2">
    <location>
        <begin position="7"/>
        <end position="29"/>
    </location>
</feature>
<protein>
    <submittedName>
        <fullName evidence="3">Uncharacterized protein</fullName>
    </submittedName>
</protein>
<dbReference type="EMBL" id="CP036287">
    <property type="protein sequence ID" value="QDU68525.1"/>
    <property type="molecule type" value="Genomic_DNA"/>
</dbReference>